<dbReference type="Gene3D" id="2.60.40.1180">
    <property type="entry name" value="Golgi alpha-mannosidase II"/>
    <property type="match status" value="1"/>
</dbReference>
<feature type="domain" description="Lacto-N-biose phosphorylase central" evidence="2">
    <location>
        <begin position="442"/>
        <end position="659"/>
    </location>
</feature>
<dbReference type="Gene3D" id="3.40.50.880">
    <property type="match status" value="1"/>
</dbReference>
<dbReference type="GO" id="GO:0050500">
    <property type="term" value="F:1,3-beta-galactosyl-N-acetylhexosamine phosphorylase activity"/>
    <property type="evidence" value="ECO:0007669"/>
    <property type="project" value="UniProtKB-EC"/>
</dbReference>
<dbReference type="Pfam" id="PF09508">
    <property type="entry name" value="Lact_bio_phlase"/>
    <property type="match status" value="1"/>
</dbReference>
<gene>
    <name evidence="3" type="primary">gnpA</name>
    <name evidence="3" type="ORF">V5R04_13255</name>
</gene>
<keyword evidence="3" id="KW-0328">Glycosyltransferase</keyword>
<dbReference type="InterPro" id="IPR013780">
    <property type="entry name" value="Glyco_hydro_b"/>
</dbReference>
<dbReference type="InterPro" id="IPR035080">
    <property type="entry name" value="Lact_bio_phlase-like_N"/>
</dbReference>
<dbReference type="EMBL" id="CP146203">
    <property type="protein sequence ID" value="XBH21170.1"/>
    <property type="molecule type" value="Genomic_DNA"/>
</dbReference>
<organism evidence="3">
    <name type="scientific">Jonesiaceae bacterium BS-20</name>
    <dbReference type="NCBI Taxonomy" id="3120821"/>
    <lineage>
        <taxon>Bacteria</taxon>
        <taxon>Bacillati</taxon>
        <taxon>Actinomycetota</taxon>
        <taxon>Actinomycetes</taxon>
        <taxon>Micrococcales</taxon>
        <taxon>Jonesiaceae</taxon>
    </lineage>
</organism>
<protein>
    <submittedName>
        <fullName evidence="3">1,3-beta-galactosyl-N-acetylhexosamine phosphorylase</fullName>
        <ecNumber evidence="3">2.4.1.211</ecNumber>
    </submittedName>
</protein>
<dbReference type="Pfam" id="PF17385">
    <property type="entry name" value="LBP_M"/>
    <property type="match status" value="1"/>
</dbReference>
<evidence type="ECO:0000259" key="1">
    <source>
        <dbReference type="Pfam" id="PF09508"/>
    </source>
</evidence>
<dbReference type="NCBIfam" id="TIGR02336">
    <property type="entry name" value="1,3-beta-galactosyl-N-acetylhexosamine phosphorylase"/>
    <property type="match status" value="1"/>
</dbReference>
<evidence type="ECO:0000313" key="3">
    <source>
        <dbReference type="EMBL" id="XBH21170.1"/>
    </source>
</evidence>
<proteinExistence type="predicted"/>
<dbReference type="InterPro" id="IPR029062">
    <property type="entry name" value="Class_I_gatase-like"/>
</dbReference>
<dbReference type="InterPro" id="IPR013783">
    <property type="entry name" value="Ig-like_fold"/>
</dbReference>
<dbReference type="GO" id="GO:0004645">
    <property type="term" value="F:1,4-alpha-oligoglucan phosphorylase activity"/>
    <property type="evidence" value="ECO:0007669"/>
    <property type="project" value="InterPro"/>
</dbReference>
<name>A0AAU7DVV2_9MICO</name>
<feature type="domain" description="Lacto-N-biose phosphorylase-like N-terminal TIM barrel" evidence="1">
    <location>
        <begin position="5"/>
        <end position="437"/>
    </location>
</feature>
<reference evidence="3" key="1">
    <citation type="submission" date="2024-02" db="EMBL/GenBank/DDBJ databases">
        <title>Tomenella chthoni gen. nov. sp. nov., a member of the family Jonesiaceae isolated from bat guano.</title>
        <authorList>
            <person name="Miller S.L."/>
            <person name="King J."/>
            <person name="Sankaranarayanan K."/>
            <person name="Lawson P.A."/>
        </authorList>
    </citation>
    <scope>NUCLEOTIDE SEQUENCE</scope>
    <source>
        <strain evidence="3">BS-20</strain>
    </source>
</reference>
<accession>A0AAU7DVV2</accession>
<dbReference type="InterPro" id="IPR035363">
    <property type="entry name" value="LBP_M"/>
</dbReference>
<keyword evidence="3" id="KW-0808">Transferase</keyword>
<dbReference type="Gene3D" id="2.60.40.10">
    <property type="entry name" value="Immunoglobulins"/>
    <property type="match status" value="1"/>
</dbReference>
<dbReference type="SUPFAM" id="SSF52317">
    <property type="entry name" value="Class I glutamine amidotransferase-like"/>
    <property type="match status" value="1"/>
</dbReference>
<dbReference type="Gene3D" id="3.20.20.80">
    <property type="entry name" value="Glycosidases"/>
    <property type="match status" value="1"/>
</dbReference>
<dbReference type="GO" id="GO:0005975">
    <property type="term" value="P:carbohydrate metabolic process"/>
    <property type="evidence" value="ECO:0007669"/>
    <property type="project" value="UniProtKB-ARBA"/>
</dbReference>
<dbReference type="InterPro" id="IPR012711">
    <property type="entry name" value="Lacto-N-biose_phosphorylase"/>
</dbReference>
<dbReference type="EC" id="2.4.1.211" evidence="3"/>
<evidence type="ECO:0000259" key="2">
    <source>
        <dbReference type="Pfam" id="PF17385"/>
    </source>
</evidence>
<dbReference type="AlphaFoldDB" id="A0AAU7DVV2"/>
<sequence length="719" mass="80133">MSSHGRLTLPTEVGAERESIELIARLGADAIRNSDGTELPADAASMVDKVYATYFVARGDQEWAESHTDELQQLYLLSNRHTARTSTLVIDPMVGYFADQVKPDLDHDPKIYWEVRNRTTGQVLATADWSIDSAGVVTITGTVPFHEYTVAFLAWKVWDPTQMYNYITNGWQNTDRVKEMPYDARHEATWQFMKDSLDTWLGEHPEVDVVRFTTFFYHFTLVFNDQAKEKFVDWFGYSASVSAVALEAFAQEHGYRLSPEDFVDGGFYNSPFRVPSKQFRDWLGFQHRFVTSRAKELVAAVHEAGKEAIMFLGDNWIGIEPYGPEFAAVGLDAVVGSVGSAATTRMIADIPSVKYTEGRMLPYFFPDVFNPDGDPVAEAQQCWVDARRAILRNPLDRIGYGGYISLAIQFPEFIDFTEQVVNEFRTIHDTAKERTAWGTGLKVAVLNHWGALRTWQTHMVAHALPYKQIVTYLGVIEALAGMPVEVEFIAFDDVLANGIDSDIDVIINAGQAATSFSGGDVWQDPNLTTKLRQWVDAGGALIGVGDPSAHLHEGRFYQLSDVFGVDKELGFSLSTDKYVTPVTEHFITHDLTEPFNPGEGARDVYPVTDTAQVLAYQAETHIATNEYGQGRSVYLAGLPHSSQNARLLYRAILWAARKDQDVTAPAQWWTSDPRTDVAAWDDTFVVVNSTLETVTTTVTGPGGISETVSLGPAESKWFA</sequence>